<evidence type="ECO:0000256" key="3">
    <source>
        <dbReference type="SAM" id="MobiDB-lite"/>
    </source>
</evidence>
<keyword evidence="2" id="KW-0677">Repeat</keyword>
<accession>A0A8H7RTI5</accession>
<keyword evidence="1" id="KW-0433">Leucine-rich repeat</keyword>
<proteinExistence type="predicted"/>
<dbReference type="InterPro" id="IPR001611">
    <property type="entry name" value="Leu-rich_rpt"/>
</dbReference>
<dbReference type="GO" id="GO:0005737">
    <property type="term" value="C:cytoplasm"/>
    <property type="evidence" value="ECO:0007669"/>
    <property type="project" value="TreeGrafter"/>
</dbReference>
<dbReference type="OrthoDB" id="660555at2759"/>
<dbReference type="Pfam" id="PF13855">
    <property type="entry name" value="LRR_8"/>
    <property type="match status" value="1"/>
</dbReference>
<keyword evidence="5" id="KW-1185">Reference proteome</keyword>
<dbReference type="InterPro" id="IPR003591">
    <property type="entry name" value="Leu-rich_rpt_typical-subtyp"/>
</dbReference>
<dbReference type="Pfam" id="PF13516">
    <property type="entry name" value="LRR_6"/>
    <property type="match status" value="1"/>
</dbReference>
<dbReference type="PANTHER" id="PTHR48051">
    <property type="match status" value="1"/>
</dbReference>
<feature type="compositionally biased region" description="Basic residues" evidence="3">
    <location>
        <begin position="254"/>
        <end position="265"/>
    </location>
</feature>
<dbReference type="Proteomes" id="UP000646827">
    <property type="component" value="Unassembled WGS sequence"/>
</dbReference>
<comment type="caution">
    <text evidence="4">The sequence shown here is derived from an EMBL/GenBank/DDBJ whole genome shotgun (WGS) entry which is preliminary data.</text>
</comment>
<sequence length="356" mass="40508">MSSQTALHNLQIPSHEPIHHLFSPTTLAHDLSYVDNTYYESTDSDSRSSSHSPTDGSYSKMTEKSQQSITRMHTVTFNRAINVLSSISRLDLRAVGLYVIPPQLTTLTRLTLLDLSYNRLESLPSSIGHLKHLRQLNLAHNRLAEIPRVIPTLKKLTYLDLSYNMFTEVPLSLSMLKHLTHLDLSYSHIDAVPAELLRLSIATIKTEGCPQLQEKVAEFTHSLAHNPPSLAEICARQMAVSHNIINDNGDNRSSNKKKKTNKKQRSSSSSSKKRSIFDQEKQQEQPEDLPDHLQNYIDQSKACFYCGEPYFDNPVMRYRIVQQHDGSCIPIRYNLCSAHWSDDQDRILALFSRHSS</sequence>
<dbReference type="PRINTS" id="PR00019">
    <property type="entry name" value="LEURICHRPT"/>
</dbReference>
<feature type="compositionally biased region" description="Basic and acidic residues" evidence="3">
    <location>
        <begin position="275"/>
        <end position="284"/>
    </location>
</feature>
<evidence type="ECO:0000313" key="5">
    <source>
        <dbReference type="Proteomes" id="UP000646827"/>
    </source>
</evidence>
<dbReference type="AlphaFoldDB" id="A0A8H7RTI5"/>
<dbReference type="SMART" id="SM00369">
    <property type="entry name" value="LRR_TYP"/>
    <property type="match status" value="4"/>
</dbReference>
<evidence type="ECO:0000256" key="1">
    <source>
        <dbReference type="ARBA" id="ARBA00022614"/>
    </source>
</evidence>
<dbReference type="Gene3D" id="3.80.10.10">
    <property type="entry name" value="Ribonuclease Inhibitor"/>
    <property type="match status" value="1"/>
</dbReference>
<evidence type="ECO:0000256" key="2">
    <source>
        <dbReference type="ARBA" id="ARBA00022737"/>
    </source>
</evidence>
<dbReference type="Pfam" id="PF00560">
    <property type="entry name" value="LRR_1"/>
    <property type="match status" value="1"/>
</dbReference>
<dbReference type="SUPFAM" id="SSF52058">
    <property type="entry name" value="L domain-like"/>
    <property type="match status" value="1"/>
</dbReference>
<reference evidence="4 5" key="1">
    <citation type="submission" date="2020-12" db="EMBL/GenBank/DDBJ databases">
        <title>Metabolic potential, ecology and presence of endohyphal bacteria is reflected in genomic diversity of Mucoromycotina.</title>
        <authorList>
            <person name="Muszewska A."/>
            <person name="Okrasinska A."/>
            <person name="Steczkiewicz K."/>
            <person name="Drgas O."/>
            <person name="Orlowska M."/>
            <person name="Perlinska-Lenart U."/>
            <person name="Aleksandrzak-Piekarczyk T."/>
            <person name="Szatraj K."/>
            <person name="Zielenkiewicz U."/>
            <person name="Pilsyk S."/>
            <person name="Malc E."/>
            <person name="Mieczkowski P."/>
            <person name="Kruszewska J.S."/>
            <person name="Biernat P."/>
            <person name="Pawlowska J."/>
        </authorList>
    </citation>
    <scope>NUCLEOTIDE SEQUENCE [LARGE SCALE GENOMIC DNA]</scope>
    <source>
        <strain evidence="4 5">CBS 142.35</strain>
    </source>
</reference>
<name>A0A8H7RTI5_9FUNG</name>
<protein>
    <recommendedName>
        <fullName evidence="6">L domain-like protein</fullName>
    </recommendedName>
</protein>
<feature type="region of interest" description="Disordered" evidence="3">
    <location>
        <begin position="245"/>
        <end position="288"/>
    </location>
</feature>
<feature type="region of interest" description="Disordered" evidence="3">
    <location>
        <begin position="40"/>
        <end position="65"/>
    </location>
</feature>
<dbReference type="InterPro" id="IPR032675">
    <property type="entry name" value="LRR_dom_sf"/>
</dbReference>
<dbReference type="PANTHER" id="PTHR48051:SF1">
    <property type="entry name" value="RAS SUPPRESSOR PROTEIN 1"/>
    <property type="match status" value="1"/>
</dbReference>
<organism evidence="4 5">
    <name type="scientific">Circinella minor</name>
    <dbReference type="NCBI Taxonomy" id="1195481"/>
    <lineage>
        <taxon>Eukaryota</taxon>
        <taxon>Fungi</taxon>
        <taxon>Fungi incertae sedis</taxon>
        <taxon>Mucoromycota</taxon>
        <taxon>Mucoromycotina</taxon>
        <taxon>Mucoromycetes</taxon>
        <taxon>Mucorales</taxon>
        <taxon>Lichtheimiaceae</taxon>
        <taxon>Circinella</taxon>
    </lineage>
</organism>
<dbReference type="EMBL" id="JAEPRB010000342">
    <property type="protein sequence ID" value="KAG2216947.1"/>
    <property type="molecule type" value="Genomic_DNA"/>
</dbReference>
<gene>
    <name evidence="4" type="ORF">INT45_001418</name>
</gene>
<evidence type="ECO:0000313" key="4">
    <source>
        <dbReference type="EMBL" id="KAG2216947.1"/>
    </source>
</evidence>
<dbReference type="InterPro" id="IPR050216">
    <property type="entry name" value="LRR_domain-containing"/>
</dbReference>
<evidence type="ECO:0008006" key="6">
    <source>
        <dbReference type="Google" id="ProtNLM"/>
    </source>
</evidence>
<dbReference type="PROSITE" id="PS51450">
    <property type="entry name" value="LRR"/>
    <property type="match status" value="3"/>
</dbReference>
<feature type="compositionally biased region" description="Low complexity" evidence="3">
    <location>
        <begin position="47"/>
        <end position="57"/>
    </location>
</feature>